<organism evidence="1 2">
    <name type="scientific">Melia azedarach</name>
    <name type="common">Chinaberry tree</name>
    <dbReference type="NCBI Taxonomy" id="155640"/>
    <lineage>
        <taxon>Eukaryota</taxon>
        <taxon>Viridiplantae</taxon>
        <taxon>Streptophyta</taxon>
        <taxon>Embryophyta</taxon>
        <taxon>Tracheophyta</taxon>
        <taxon>Spermatophyta</taxon>
        <taxon>Magnoliopsida</taxon>
        <taxon>eudicotyledons</taxon>
        <taxon>Gunneridae</taxon>
        <taxon>Pentapetalae</taxon>
        <taxon>rosids</taxon>
        <taxon>malvids</taxon>
        <taxon>Sapindales</taxon>
        <taxon>Meliaceae</taxon>
        <taxon>Melia</taxon>
    </lineage>
</organism>
<comment type="caution">
    <text evidence="1">The sequence shown here is derived from an EMBL/GenBank/DDBJ whole genome shotgun (WGS) entry which is preliminary data.</text>
</comment>
<evidence type="ECO:0000313" key="2">
    <source>
        <dbReference type="Proteomes" id="UP001164539"/>
    </source>
</evidence>
<dbReference type="Proteomes" id="UP001164539">
    <property type="component" value="Chromosome 7"/>
</dbReference>
<proteinExistence type="predicted"/>
<reference evidence="1 2" key="1">
    <citation type="journal article" date="2023" name="Science">
        <title>Complex scaffold remodeling in plant triterpene biosynthesis.</title>
        <authorList>
            <person name="De La Pena R."/>
            <person name="Hodgson H."/>
            <person name="Liu J.C."/>
            <person name="Stephenson M.J."/>
            <person name="Martin A.C."/>
            <person name="Owen C."/>
            <person name="Harkess A."/>
            <person name="Leebens-Mack J."/>
            <person name="Jimenez L.E."/>
            <person name="Osbourn A."/>
            <person name="Sattely E.S."/>
        </authorList>
    </citation>
    <scope>NUCLEOTIDE SEQUENCE [LARGE SCALE GENOMIC DNA]</scope>
    <source>
        <strain evidence="2">cv. JPN11</strain>
        <tissue evidence="1">Leaf</tissue>
    </source>
</reference>
<evidence type="ECO:0000313" key="1">
    <source>
        <dbReference type="EMBL" id="KAJ4715563.1"/>
    </source>
</evidence>
<name>A0ACC1XW42_MELAZ</name>
<accession>A0ACC1XW42</accession>
<sequence length="382" mass="44046">MLKFTSFPNFRNIQSSTIKSLSSFFSSLPKTQNSNCVFQNYLIEFFNFPESRALAVSNRYAYVESLEKPQNVCQYFRTIGLSDAHIQTAVRVVPQVLLMDVEKTLKPKIEFFQRLGVAGSDLGELISKRSFLLTYSLEKKLIPRIEILQQVLGDDKNNKYLIRILRRCGWNLINGEKSRLLNNVELFKRCGIVGSRLSLLVSNKPRLLVMPEFQIKKLVSQLSDMGISGDSRMFYHGLYALSGLSEETSERKMELLKSYGISRDEFIEMFRKAPMLLLVSKKKLQSGLEFFLKEIELEKAALCSRPVCLMYSMENRVIPRYRVFKLLMSRGLLKKQCTFPQLLPLTEEKFLQRFVLMFRDDAEELFLAFKGQSLGSLSLSSS</sequence>
<keyword evidence="2" id="KW-1185">Reference proteome</keyword>
<gene>
    <name evidence="1" type="ORF">OWV82_013905</name>
</gene>
<protein>
    <submittedName>
        <fullName evidence="1">Transcription termination factor like</fullName>
    </submittedName>
</protein>
<dbReference type="EMBL" id="CM051400">
    <property type="protein sequence ID" value="KAJ4715563.1"/>
    <property type="molecule type" value="Genomic_DNA"/>
</dbReference>